<dbReference type="PANTHER" id="PTHR21272:SF3">
    <property type="entry name" value="CATABOLIC 3-DEHYDROQUINASE"/>
    <property type="match status" value="1"/>
</dbReference>
<dbReference type="CDD" id="cd00466">
    <property type="entry name" value="DHQase_II"/>
    <property type="match status" value="1"/>
</dbReference>
<dbReference type="SUPFAM" id="SSF52304">
    <property type="entry name" value="Type II 3-dehydroquinate dehydratase"/>
    <property type="match status" value="1"/>
</dbReference>
<keyword evidence="7 9" id="KW-0057">Aromatic amino acid biosynthesis</keyword>
<dbReference type="InterPro" id="IPR001874">
    <property type="entry name" value="DHquinase_II"/>
</dbReference>
<evidence type="ECO:0000256" key="8">
    <source>
        <dbReference type="ARBA" id="ARBA00023239"/>
    </source>
</evidence>
<evidence type="ECO:0000256" key="9">
    <source>
        <dbReference type="HAMAP-Rule" id="MF_00169"/>
    </source>
</evidence>
<dbReference type="PROSITE" id="PS01029">
    <property type="entry name" value="DEHYDROQUINASE_II"/>
    <property type="match status" value="1"/>
</dbReference>
<dbReference type="Gene3D" id="3.40.50.9100">
    <property type="entry name" value="Dehydroquinase, class II"/>
    <property type="match status" value="1"/>
</dbReference>
<dbReference type="AlphaFoldDB" id="A0A940MNM1"/>
<keyword evidence="8 9" id="KW-0456">Lyase</keyword>
<comment type="caution">
    <text evidence="13">The sequence shown here is derived from an EMBL/GenBank/DDBJ whole genome shotgun (WGS) entry which is preliminary data.</text>
</comment>
<feature type="site" description="Transition state stabilizer" evidence="9 12">
    <location>
        <position position="18"/>
    </location>
</feature>
<keyword evidence="9" id="KW-0028">Amino-acid biosynthesis</keyword>
<sequence>MTAILVLNGPNLNLLGTRQPEVYGHTTLPDVEDLCRTHGKERGVSVTCRQSNHEGELVTWIHEARGTFDGIVLNAGAYTHTSIALMDAIKGTEAKVVELHISNVHAREAFRHHSYISPVAFGVMAGFGVKGYTLAIDALIAHLEG</sequence>
<gene>
    <name evidence="9 13" type="primary">aroQ</name>
    <name evidence="13" type="ORF">J5474_06175</name>
</gene>
<dbReference type="InterPro" id="IPR018509">
    <property type="entry name" value="DHquinase_II_CS"/>
</dbReference>
<feature type="binding site" evidence="9 11">
    <location>
        <position position="111"/>
    </location>
    <ligand>
        <name>substrate</name>
    </ligand>
</feature>
<evidence type="ECO:0000256" key="3">
    <source>
        <dbReference type="ARBA" id="ARBA00004902"/>
    </source>
</evidence>
<accession>A0A940MNM1</accession>
<comment type="similarity">
    <text evidence="4 9">Belongs to the type-II 3-dehydroquinase family.</text>
</comment>
<feature type="binding site" evidence="9 11">
    <location>
        <position position="80"/>
    </location>
    <ligand>
        <name>substrate</name>
    </ligand>
</feature>
<reference evidence="13" key="1">
    <citation type="submission" date="2021-03" db="EMBL/GenBank/DDBJ databases">
        <title>Sagittula salina sp. nov. strain M10.9X isolated from the marine waste.</title>
        <authorList>
            <person name="Satari L."/>
            <person name="Molina-Menor E."/>
            <person name="Vidal-Verdu A."/>
            <person name="Pascual J."/>
            <person name="Pereto J."/>
            <person name="Porcar M."/>
        </authorList>
    </citation>
    <scope>NUCLEOTIDE SEQUENCE</scope>
    <source>
        <strain evidence="13">M10.9X</strain>
    </source>
</reference>
<evidence type="ECO:0000256" key="4">
    <source>
        <dbReference type="ARBA" id="ARBA00011037"/>
    </source>
</evidence>
<comment type="pathway">
    <text evidence="3 9">Metabolic intermediate biosynthesis; chorismate biosynthesis; chorismate from D-erythrose 4-phosphate and phosphoenolpyruvate: step 3/7.</text>
</comment>
<dbReference type="EMBL" id="JAGISH010000002">
    <property type="protein sequence ID" value="MBP0482077.1"/>
    <property type="molecule type" value="Genomic_DNA"/>
</dbReference>
<evidence type="ECO:0000256" key="7">
    <source>
        <dbReference type="ARBA" id="ARBA00023141"/>
    </source>
</evidence>
<comment type="subunit">
    <text evidence="5 9">Homododecamer.</text>
</comment>
<feature type="active site" description="Proton acceptor" evidence="9 10">
    <location>
        <position position="23"/>
    </location>
</feature>
<dbReference type="GO" id="GO:0009423">
    <property type="term" value="P:chorismate biosynthetic process"/>
    <property type="evidence" value="ECO:0007669"/>
    <property type="project" value="UniProtKB-UniRule"/>
</dbReference>
<dbReference type="GO" id="GO:0008652">
    <property type="term" value="P:amino acid biosynthetic process"/>
    <property type="evidence" value="ECO:0007669"/>
    <property type="project" value="UniProtKB-KW"/>
</dbReference>
<keyword evidence="14" id="KW-1185">Reference proteome</keyword>
<proteinExistence type="inferred from homology"/>
<dbReference type="RefSeq" id="WP_209359916.1">
    <property type="nucleotide sequence ID" value="NZ_JAGISH010000002.1"/>
</dbReference>
<dbReference type="GO" id="GO:0009073">
    <property type="term" value="P:aromatic amino acid family biosynthetic process"/>
    <property type="evidence" value="ECO:0007669"/>
    <property type="project" value="UniProtKB-KW"/>
</dbReference>
<comment type="catalytic activity">
    <reaction evidence="1 9">
        <text>3-dehydroquinate = 3-dehydroshikimate + H2O</text>
        <dbReference type="Rhea" id="RHEA:21096"/>
        <dbReference type="ChEBI" id="CHEBI:15377"/>
        <dbReference type="ChEBI" id="CHEBI:16630"/>
        <dbReference type="ChEBI" id="CHEBI:32364"/>
        <dbReference type="EC" id="4.2.1.10"/>
    </reaction>
</comment>
<dbReference type="Proteomes" id="UP000675940">
    <property type="component" value="Unassembled WGS sequence"/>
</dbReference>
<dbReference type="Pfam" id="PF01220">
    <property type="entry name" value="DHquinase_II"/>
    <property type="match status" value="1"/>
</dbReference>
<protein>
    <recommendedName>
        <fullName evidence="6 9">3-dehydroquinate dehydratase</fullName>
        <shortName evidence="9">3-dehydroquinase</shortName>
        <ecNumber evidence="6 9">4.2.1.10</ecNumber>
    </recommendedName>
    <alternativeName>
        <fullName evidence="9">Type II DHQase</fullName>
    </alternativeName>
</protein>
<feature type="binding site" evidence="9 11">
    <location>
        <position position="87"/>
    </location>
    <ligand>
        <name>substrate</name>
    </ligand>
</feature>
<dbReference type="NCBIfam" id="TIGR01088">
    <property type="entry name" value="aroQ"/>
    <property type="match status" value="1"/>
</dbReference>
<dbReference type="GO" id="GO:0019631">
    <property type="term" value="P:quinate catabolic process"/>
    <property type="evidence" value="ECO:0007669"/>
    <property type="project" value="TreeGrafter"/>
</dbReference>
<dbReference type="GO" id="GO:0003855">
    <property type="term" value="F:3-dehydroquinate dehydratase activity"/>
    <property type="evidence" value="ECO:0007669"/>
    <property type="project" value="UniProtKB-UniRule"/>
</dbReference>
<dbReference type="PIRSF" id="PIRSF001399">
    <property type="entry name" value="DHquinase_II"/>
    <property type="match status" value="1"/>
</dbReference>
<evidence type="ECO:0000256" key="11">
    <source>
        <dbReference type="PIRSR" id="PIRSR001399-2"/>
    </source>
</evidence>
<evidence type="ECO:0000313" key="14">
    <source>
        <dbReference type="Proteomes" id="UP000675940"/>
    </source>
</evidence>
<evidence type="ECO:0000256" key="5">
    <source>
        <dbReference type="ARBA" id="ARBA00011193"/>
    </source>
</evidence>
<dbReference type="PANTHER" id="PTHR21272">
    <property type="entry name" value="CATABOLIC 3-DEHYDROQUINASE"/>
    <property type="match status" value="1"/>
</dbReference>
<feature type="active site" description="Proton donor" evidence="9 10">
    <location>
        <position position="100"/>
    </location>
</feature>
<dbReference type="EC" id="4.2.1.10" evidence="6 9"/>
<evidence type="ECO:0000256" key="2">
    <source>
        <dbReference type="ARBA" id="ARBA00003924"/>
    </source>
</evidence>
<feature type="binding site" evidence="9 11">
    <location>
        <begin position="101"/>
        <end position="102"/>
    </location>
    <ligand>
        <name>substrate</name>
    </ligand>
</feature>
<comment type="function">
    <text evidence="2 9">Catalyzes a trans-dehydration via an enolate intermediate.</text>
</comment>
<dbReference type="InterPro" id="IPR036441">
    <property type="entry name" value="DHquinase_II_sf"/>
</dbReference>
<evidence type="ECO:0000256" key="10">
    <source>
        <dbReference type="PIRSR" id="PIRSR001399-1"/>
    </source>
</evidence>
<feature type="binding site" evidence="9 11">
    <location>
        <position position="74"/>
    </location>
    <ligand>
        <name>substrate</name>
    </ligand>
</feature>
<evidence type="ECO:0000256" key="6">
    <source>
        <dbReference type="ARBA" id="ARBA00012060"/>
    </source>
</evidence>
<name>A0A940MNM1_9RHOB</name>
<dbReference type="HAMAP" id="MF_00169">
    <property type="entry name" value="AroQ"/>
    <property type="match status" value="1"/>
</dbReference>
<organism evidence="13 14">
    <name type="scientific">Sagittula salina</name>
    <dbReference type="NCBI Taxonomy" id="2820268"/>
    <lineage>
        <taxon>Bacteria</taxon>
        <taxon>Pseudomonadati</taxon>
        <taxon>Pseudomonadota</taxon>
        <taxon>Alphaproteobacteria</taxon>
        <taxon>Rhodobacterales</taxon>
        <taxon>Roseobacteraceae</taxon>
        <taxon>Sagittula</taxon>
    </lineage>
</organism>
<evidence type="ECO:0000256" key="12">
    <source>
        <dbReference type="PIRSR" id="PIRSR001399-3"/>
    </source>
</evidence>
<dbReference type="NCBIfam" id="NF003807">
    <property type="entry name" value="PRK05395.1-4"/>
    <property type="match status" value="1"/>
</dbReference>
<evidence type="ECO:0000256" key="1">
    <source>
        <dbReference type="ARBA" id="ARBA00001864"/>
    </source>
</evidence>
<dbReference type="NCBIfam" id="NF003805">
    <property type="entry name" value="PRK05395.1-2"/>
    <property type="match status" value="1"/>
</dbReference>
<dbReference type="NCBIfam" id="NF003806">
    <property type="entry name" value="PRK05395.1-3"/>
    <property type="match status" value="1"/>
</dbReference>
<evidence type="ECO:0000313" key="13">
    <source>
        <dbReference type="EMBL" id="MBP0482077.1"/>
    </source>
</evidence>